<name>A0AAE1A4E2_9GAST</name>
<organism evidence="1 2">
    <name type="scientific">Elysia crispata</name>
    <name type="common">lettuce slug</name>
    <dbReference type="NCBI Taxonomy" id="231223"/>
    <lineage>
        <taxon>Eukaryota</taxon>
        <taxon>Metazoa</taxon>
        <taxon>Spiralia</taxon>
        <taxon>Lophotrochozoa</taxon>
        <taxon>Mollusca</taxon>
        <taxon>Gastropoda</taxon>
        <taxon>Heterobranchia</taxon>
        <taxon>Euthyneura</taxon>
        <taxon>Panpulmonata</taxon>
        <taxon>Sacoglossa</taxon>
        <taxon>Placobranchoidea</taxon>
        <taxon>Plakobranchidae</taxon>
        <taxon>Elysia</taxon>
    </lineage>
</organism>
<reference evidence="1" key="1">
    <citation type="journal article" date="2023" name="G3 (Bethesda)">
        <title>A reference genome for the long-term kleptoplast-retaining sea slug Elysia crispata morphotype clarki.</title>
        <authorList>
            <person name="Eastman K.E."/>
            <person name="Pendleton A.L."/>
            <person name="Shaikh M.A."/>
            <person name="Suttiyut T."/>
            <person name="Ogas R."/>
            <person name="Tomko P."/>
            <person name="Gavelis G."/>
            <person name="Widhalm J.R."/>
            <person name="Wisecaver J.H."/>
        </authorList>
    </citation>
    <scope>NUCLEOTIDE SEQUENCE</scope>
    <source>
        <strain evidence="1">ECLA1</strain>
    </source>
</reference>
<proteinExistence type="predicted"/>
<dbReference type="AlphaFoldDB" id="A0AAE1A4E2"/>
<comment type="caution">
    <text evidence="1">The sequence shown here is derived from an EMBL/GenBank/DDBJ whole genome shotgun (WGS) entry which is preliminary data.</text>
</comment>
<dbReference type="Proteomes" id="UP001283361">
    <property type="component" value="Unassembled WGS sequence"/>
</dbReference>
<keyword evidence="2" id="KW-1185">Reference proteome</keyword>
<gene>
    <name evidence="1" type="ORF">RRG08_047241</name>
</gene>
<evidence type="ECO:0000313" key="2">
    <source>
        <dbReference type="Proteomes" id="UP001283361"/>
    </source>
</evidence>
<evidence type="ECO:0000313" key="1">
    <source>
        <dbReference type="EMBL" id="KAK3780251.1"/>
    </source>
</evidence>
<sequence length="87" mass="9640">MLTQRTSNYINGAASAYPGHFGQNVVGKLPHEDPNMSQEGSIIAHLLKRLASPEVLSPFELSTLQKMGFAIYRFSKEKAFQVFRLGA</sequence>
<protein>
    <submittedName>
        <fullName evidence="1">Uncharacterized protein</fullName>
    </submittedName>
</protein>
<accession>A0AAE1A4E2</accession>
<dbReference type="EMBL" id="JAWDGP010002751">
    <property type="protein sequence ID" value="KAK3780251.1"/>
    <property type="molecule type" value="Genomic_DNA"/>
</dbReference>